<dbReference type="Proteomes" id="UP001434883">
    <property type="component" value="Unassembled WGS sequence"/>
</dbReference>
<comment type="caution">
    <text evidence="2">The sequence shown here is derived from an EMBL/GenBank/DDBJ whole genome shotgun (WGS) entry which is preliminary data.</text>
</comment>
<dbReference type="InterPro" id="IPR013783">
    <property type="entry name" value="Ig-like_fold"/>
</dbReference>
<evidence type="ECO:0000259" key="1">
    <source>
        <dbReference type="PROSITE" id="PS50835"/>
    </source>
</evidence>
<dbReference type="EMBL" id="JAHRIN010060372">
    <property type="protein sequence ID" value="MEQ2212791.1"/>
    <property type="molecule type" value="Genomic_DNA"/>
</dbReference>
<dbReference type="PROSITE" id="PS50835">
    <property type="entry name" value="IG_LIKE"/>
    <property type="match status" value="1"/>
</dbReference>
<dbReference type="InterPro" id="IPR007110">
    <property type="entry name" value="Ig-like_dom"/>
</dbReference>
<reference evidence="2 3" key="1">
    <citation type="submission" date="2021-06" db="EMBL/GenBank/DDBJ databases">
        <authorList>
            <person name="Palmer J.M."/>
        </authorList>
    </citation>
    <scope>NUCLEOTIDE SEQUENCE [LARGE SCALE GENOMIC DNA]</scope>
    <source>
        <strain evidence="2 3">XC_2019</strain>
        <tissue evidence="2">Muscle</tissue>
    </source>
</reference>
<dbReference type="CDD" id="cd00099">
    <property type="entry name" value="IgV"/>
    <property type="match status" value="1"/>
</dbReference>
<dbReference type="InterPro" id="IPR013106">
    <property type="entry name" value="Ig_V-set"/>
</dbReference>
<evidence type="ECO:0000313" key="2">
    <source>
        <dbReference type="EMBL" id="MEQ2212791.1"/>
    </source>
</evidence>
<organism evidence="2 3">
    <name type="scientific">Xenoophorus captivus</name>
    <dbReference type="NCBI Taxonomy" id="1517983"/>
    <lineage>
        <taxon>Eukaryota</taxon>
        <taxon>Metazoa</taxon>
        <taxon>Chordata</taxon>
        <taxon>Craniata</taxon>
        <taxon>Vertebrata</taxon>
        <taxon>Euteleostomi</taxon>
        <taxon>Actinopterygii</taxon>
        <taxon>Neopterygii</taxon>
        <taxon>Teleostei</taxon>
        <taxon>Neoteleostei</taxon>
        <taxon>Acanthomorphata</taxon>
        <taxon>Ovalentaria</taxon>
        <taxon>Atherinomorphae</taxon>
        <taxon>Cyprinodontiformes</taxon>
        <taxon>Goodeidae</taxon>
        <taxon>Xenoophorus</taxon>
    </lineage>
</organism>
<dbReference type="SMART" id="SM00409">
    <property type="entry name" value="IG"/>
    <property type="match status" value="1"/>
</dbReference>
<dbReference type="Pfam" id="PF07686">
    <property type="entry name" value="V-set"/>
    <property type="match status" value="1"/>
</dbReference>
<evidence type="ECO:0000313" key="3">
    <source>
        <dbReference type="Proteomes" id="UP001434883"/>
    </source>
</evidence>
<dbReference type="Gene3D" id="2.60.40.10">
    <property type="entry name" value="Immunoglobulins"/>
    <property type="match status" value="1"/>
</dbReference>
<name>A0ABV0RXA6_9TELE</name>
<dbReference type="InterPro" id="IPR003599">
    <property type="entry name" value="Ig_sub"/>
</dbReference>
<protein>
    <recommendedName>
        <fullName evidence="1">Ig-like domain-containing protein</fullName>
    </recommendedName>
</protein>
<sequence>GAITVKVTPKVEVNKGETAKLPCTYTGINLQDVVESQGLRTRVGFRENSGKQMSDPGTPLTGRVNIEENLTLNIMSVKPSDELTYYCQVTAGKDGSGEGSTKLEVFGT</sequence>
<feature type="domain" description="Ig-like" evidence="1">
    <location>
        <begin position="1"/>
        <end position="104"/>
    </location>
</feature>
<gene>
    <name evidence="2" type="ORF">XENOCAPTIV_005162</name>
</gene>
<keyword evidence="3" id="KW-1185">Reference proteome</keyword>
<accession>A0ABV0RXA6</accession>
<feature type="non-terminal residue" evidence="2">
    <location>
        <position position="1"/>
    </location>
</feature>
<proteinExistence type="predicted"/>
<dbReference type="SUPFAM" id="SSF48726">
    <property type="entry name" value="Immunoglobulin"/>
    <property type="match status" value="1"/>
</dbReference>
<dbReference type="InterPro" id="IPR036179">
    <property type="entry name" value="Ig-like_dom_sf"/>
</dbReference>